<evidence type="ECO:0000256" key="2">
    <source>
        <dbReference type="ARBA" id="ARBA00022763"/>
    </source>
</evidence>
<dbReference type="AlphaFoldDB" id="A0A841GH51"/>
<dbReference type="GO" id="GO:0140664">
    <property type="term" value="F:ATP-dependent DNA damage sensor activity"/>
    <property type="evidence" value="ECO:0007669"/>
    <property type="project" value="InterPro"/>
</dbReference>
<dbReference type="InterPro" id="IPR042120">
    <property type="entry name" value="MutL_C_dimsub"/>
</dbReference>
<comment type="function">
    <text evidence="4">This protein is involved in the repair of mismatches in DNA. It is required for dam-dependent methyl-directed DNA mismatch repair. May act as a 'molecular matchmaker', a protein that promotes the formation of a stable complex between two or more DNA-binding proteins in an ATP-dependent manner without itself being part of a final effector complex.</text>
</comment>
<dbReference type="SMART" id="SM00853">
    <property type="entry name" value="MutL_C"/>
    <property type="match status" value="1"/>
</dbReference>
<dbReference type="PROSITE" id="PS00058">
    <property type="entry name" value="DNA_MISMATCH_REPAIR_1"/>
    <property type="match status" value="1"/>
</dbReference>
<name>A0A841GH51_9BACT</name>
<evidence type="ECO:0000313" key="7">
    <source>
        <dbReference type="EMBL" id="MBB6062942.1"/>
    </source>
</evidence>
<dbReference type="Pfam" id="PF13589">
    <property type="entry name" value="HATPase_c_3"/>
    <property type="match status" value="1"/>
</dbReference>
<dbReference type="RefSeq" id="WP_184619562.1">
    <property type="nucleotide sequence ID" value="NZ_JACHEX010000003.1"/>
</dbReference>
<dbReference type="Gene3D" id="3.30.1540.20">
    <property type="entry name" value="MutL, C-terminal domain, dimerisation subdomain"/>
    <property type="match status" value="1"/>
</dbReference>
<keyword evidence="3 4" id="KW-0234">DNA repair</keyword>
<feature type="domain" description="MutL C-terminal dimerisation" evidence="5">
    <location>
        <begin position="388"/>
        <end position="526"/>
    </location>
</feature>
<evidence type="ECO:0000259" key="5">
    <source>
        <dbReference type="SMART" id="SM00853"/>
    </source>
</evidence>
<dbReference type="GO" id="GO:0032300">
    <property type="term" value="C:mismatch repair complex"/>
    <property type="evidence" value="ECO:0007669"/>
    <property type="project" value="InterPro"/>
</dbReference>
<dbReference type="SMART" id="SM01340">
    <property type="entry name" value="DNA_mis_repair"/>
    <property type="match status" value="1"/>
</dbReference>
<dbReference type="GO" id="GO:0016887">
    <property type="term" value="F:ATP hydrolysis activity"/>
    <property type="evidence" value="ECO:0007669"/>
    <property type="project" value="InterPro"/>
</dbReference>
<dbReference type="CDD" id="cd00782">
    <property type="entry name" value="MutL_Trans"/>
    <property type="match status" value="1"/>
</dbReference>
<dbReference type="InterPro" id="IPR020667">
    <property type="entry name" value="DNA_mismatch_repair_MutL"/>
</dbReference>
<dbReference type="FunFam" id="3.30.565.10:FF:000003">
    <property type="entry name" value="DNA mismatch repair endonuclease MutL"/>
    <property type="match status" value="1"/>
</dbReference>
<keyword evidence="2 4" id="KW-0227">DNA damage</keyword>
<dbReference type="SUPFAM" id="SSF118116">
    <property type="entry name" value="DNA mismatch repair protein MutL"/>
    <property type="match status" value="1"/>
</dbReference>
<reference evidence="7 8" key="1">
    <citation type="submission" date="2020-08" db="EMBL/GenBank/DDBJ databases">
        <title>Genomic Encyclopedia of Type Strains, Phase IV (KMG-IV): sequencing the most valuable type-strain genomes for metagenomic binning, comparative biology and taxonomic classification.</title>
        <authorList>
            <person name="Goeker M."/>
        </authorList>
    </citation>
    <scope>NUCLEOTIDE SEQUENCE [LARGE SCALE GENOMIC DNA]</scope>
    <source>
        <strain evidence="7 8">DSM 13481</strain>
    </source>
</reference>
<dbReference type="NCBIfam" id="TIGR00585">
    <property type="entry name" value="mutl"/>
    <property type="match status" value="1"/>
</dbReference>
<dbReference type="PANTHER" id="PTHR10073:SF12">
    <property type="entry name" value="DNA MISMATCH REPAIR PROTEIN MLH1"/>
    <property type="match status" value="1"/>
</dbReference>
<dbReference type="GO" id="GO:0006298">
    <property type="term" value="P:mismatch repair"/>
    <property type="evidence" value="ECO:0007669"/>
    <property type="project" value="UniProtKB-UniRule"/>
</dbReference>
<evidence type="ECO:0000313" key="8">
    <source>
        <dbReference type="Proteomes" id="UP000555828"/>
    </source>
</evidence>
<dbReference type="InterPro" id="IPR014762">
    <property type="entry name" value="DNA_mismatch_repair_CS"/>
</dbReference>
<dbReference type="InterPro" id="IPR038973">
    <property type="entry name" value="MutL/Mlh/Pms-like"/>
</dbReference>
<dbReference type="GO" id="GO:0030983">
    <property type="term" value="F:mismatched DNA binding"/>
    <property type="evidence" value="ECO:0007669"/>
    <property type="project" value="InterPro"/>
</dbReference>
<dbReference type="Pfam" id="PF01119">
    <property type="entry name" value="DNA_mis_repair"/>
    <property type="match status" value="1"/>
</dbReference>
<comment type="caution">
    <text evidence="7">The sequence shown here is derived from an EMBL/GenBank/DDBJ whole genome shotgun (WGS) entry which is preliminary data.</text>
</comment>
<proteinExistence type="inferred from homology"/>
<dbReference type="GO" id="GO:0005524">
    <property type="term" value="F:ATP binding"/>
    <property type="evidence" value="ECO:0007669"/>
    <property type="project" value="InterPro"/>
</dbReference>
<feature type="domain" description="DNA mismatch repair protein S5" evidence="6">
    <location>
        <begin position="207"/>
        <end position="317"/>
    </location>
</feature>
<evidence type="ECO:0000256" key="1">
    <source>
        <dbReference type="ARBA" id="ARBA00006082"/>
    </source>
</evidence>
<dbReference type="Pfam" id="PF08676">
    <property type="entry name" value="MutL_C"/>
    <property type="match status" value="1"/>
</dbReference>
<evidence type="ECO:0000259" key="6">
    <source>
        <dbReference type="SMART" id="SM01340"/>
    </source>
</evidence>
<dbReference type="InterPro" id="IPR002099">
    <property type="entry name" value="MutL/Mlh/PMS"/>
</dbReference>
<dbReference type="Gene3D" id="3.30.1370.100">
    <property type="entry name" value="MutL, C-terminal domain, regulatory subdomain"/>
    <property type="match status" value="1"/>
</dbReference>
<protein>
    <recommendedName>
        <fullName evidence="4">DNA mismatch repair protein MutL</fullName>
    </recommendedName>
</protein>
<dbReference type="InterPro" id="IPR014790">
    <property type="entry name" value="MutL_C"/>
</dbReference>
<dbReference type="InterPro" id="IPR042121">
    <property type="entry name" value="MutL_C_regsub"/>
</dbReference>
<comment type="similarity">
    <text evidence="1 4">Belongs to the DNA mismatch repair MutL/HexB family.</text>
</comment>
<dbReference type="InterPro" id="IPR013507">
    <property type="entry name" value="DNA_mismatch_S5_2-like"/>
</dbReference>
<sequence>MGKIKKLPEQVIGKIAAGEVVAGPYSVVKELVENSLDAGATKVEIEIKSGGKSYIKVKDNGEGMEREDLLLSVYEHTTSKINDFDDIYNLSSFGFRGEALASIAKVSRIVITSNNGSESHRLEAIGGKIKSISEYPLVDKGTIVEVYDLFFNVPARRKFLKSDTTEKRYVVEYVEKFLLSNPNVEFIFKVDNEIVYNAGASNLEERFRLIFPEVKEYTLINGKYVEGIISSPNYHRKNRTGQIFFVQKRFVMDKMLYYIFENGYGEALVDHPYGVLFINVPSKLVDVNVHPQKLEVKFSNPNIIYSDITRTVREALKKFVSKQIFVKPINEKLTKSEVSNFETKNVSFSNDSFQDKFNSVFKENINSVDYSKNMLFDISEKNLEVKKDVVILKKRYVLFEMEDGIYIMDFHAAHERVIYEQILEKLKVGIEKVDLIIPIEIRVGKSLKQIVIEKLDELKENGFEIKVEEESIKITSIPSFLKPSEVEDVFKEIIDEYRIPSMGTKNMKHIIADKACKSAVRTGYDISEDEAKKLIEEVFKRNLTTCPHGRPLFLKLTFNEIDKYFDRT</sequence>
<keyword evidence="8" id="KW-1185">Reference proteome</keyword>
<accession>A0A841GH51</accession>
<dbReference type="InterPro" id="IPR037198">
    <property type="entry name" value="MutL_C_sf"/>
</dbReference>
<dbReference type="SUPFAM" id="SSF55874">
    <property type="entry name" value="ATPase domain of HSP90 chaperone/DNA topoisomerase II/histidine kinase"/>
    <property type="match status" value="1"/>
</dbReference>
<dbReference type="InterPro" id="IPR020568">
    <property type="entry name" value="Ribosomal_Su5_D2-typ_SF"/>
</dbReference>
<dbReference type="InterPro" id="IPR014721">
    <property type="entry name" value="Ribsml_uS5_D2-typ_fold_subgr"/>
</dbReference>
<dbReference type="SUPFAM" id="SSF54211">
    <property type="entry name" value="Ribosomal protein S5 domain 2-like"/>
    <property type="match status" value="1"/>
</dbReference>
<dbReference type="InterPro" id="IPR036890">
    <property type="entry name" value="HATPase_C_sf"/>
</dbReference>
<evidence type="ECO:0000256" key="3">
    <source>
        <dbReference type="ARBA" id="ARBA00023204"/>
    </source>
</evidence>
<dbReference type="Proteomes" id="UP000555828">
    <property type="component" value="Unassembled WGS sequence"/>
</dbReference>
<dbReference type="PANTHER" id="PTHR10073">
    <property type="entry name" value="DNA MISMATCH REPAIR PROTEIN MLH, PMS, MUTL"/>
    <property type="match status" value="1"/>
</dbReference>
<dbReference type="CDD" id="cd16926">
    <property type="entry name" value="HATPase_MutL-MLH-PMS-like"/>
    <property type="match status" value="1"/>
</dbReference>
<dbReference type="Gene3D" id="3.30.230.10">
    <property type="match status" value="1"/>
</dbReference>
<evidence type="ECO:0000256" key="4">
    <source>
        <dbReference type="HAMAP-Rule" id="MF_00149"/>
    </source>
</evidence>
<dbReference type="HAMAP" id="MF_00149">
    <property type="entry name" value="DNA_mis_repair"/>
    <property type="match status" value="1"/>
</dbReference>
<dbReference type="Gene3D" id="3.30.565.10">
    <property type="entry name" value="Histidine kinase-like ATPase, C-terminal domain"/>
    <property type="match status" value="1"/>
</dbReference>
<dbReference type="EMBL" id="JACHEX010000003">
    <property type="protein sequence ID" value="MBB6062942.1"/>
    <property type="molecule type" value="Genomic_DNA"/>
</dbReference>
<organism evidence="7 8">
    <name type="scientific">Thermosipho japonicus</name>
    <dbReference type="NCBI Taxonomy" id="90323"/>
    <lineage>
        <taxon>Bacteria</taxon>
        <taxon>Thermotogati</taxon>
        <taxon>Thermotogota</taxon>
        <taxon>Thermotogae</taxon>
        <taxon>Thermotogales</taxon>
        <taxon>Fervidobacteriaceae</taxon>
        <taxon>Thermosipho</taxon>
    </lineage>
</organism>
<gene>
    <name evidence="4" type="primary">mutL</name>
    <name evidence="7" type="ORF">HNP65_001394</name>
</gene>